<evidence type="ECO:0008006" key="4">
    <source>
        <dbReference type="Google" id="ProtNLM"/>
    </source>
</evidence>
<feature type="transmembrane region" description="Helical" evidence="1">
    <location>
        <begin position="91"/>
        <end position="109"/>
    </location>
</feature>
<keyword evidence="1" id="KW-0472">Membrane</keyword>
<keyword evidence="1" id="KW-1133">Transmembrane helix</keyword>
<dbReference type="EMBL" id="JADQDK010000001">
    <property type="protein sequence ID" value="MBW0135945.1"/>
    <property type="molecule type" value="Genomic_DNA"/>
</dbReference>
<organism evidence="2 3">
    <name type="scientific">Pseudonocardia abyssalis</name>
    <dbReference type="NCBI Taxonomy" id="2792008"/>
    <lineage>
        <taxon>Bacteria</taxon>
        <taxon>Bacillati</taxon>
        <taxon>Actinomycetota</taxon>
        <taxon>Actinomycetes</taxon>
        <taxon>Pseudonocardiales</taxon>
        <taxon>Pseudonocardiaceae</taxon>
        <taxon>Pseudonocardia</taxon>
    </lineage>
</organism>
<keyword evidence="3" id="KW-1185">Reference proteome</keyword>
<gene>
    <name evidence="2" type="ORF">I4I81_17000</name>
</gene>
<protein>
    <recommendedName>
        <fullName evidence="4">MFS transporter</fullName>
    </recommendedName>
</protein>
<name>A0ABS6UUN9_9PSEU</name>
<dbReference type="Proteomes" id="UP000694287">
    <property type="component" value="Unassembled WGS sequence"/>
</dbReference>
<accession>A0ABS6UUN9</accession>
<reference evidence="2 3" key="1">
    <citation type="submission" date="2020-11" db="EMBL/GenBank/DDBJ databases">
        <title>Pseudonocardia abyssalis sp. nov. and Pseudonocardia oceani sp. nov., description and phylogenomic analysis of two novel actinomycetes isolated from the deep Southern Ocean.</title>
        <authorList>
            <person name="Parra J."/>
        </authorList>
    </citation>
    <scope>NUCLEOTIDE SEQUENCE [LARGE SCALE GENOMIC DNA]</scope>
    <source>
        <strain evidence="2 3">KRD-168</strain>
    </source>
</reference>
<keyword evidence="1" id="KW-0812">Transmembrane</keyword>
<proteinExistence type="predicted"/>
<sequence>MARGRVLRSGAAAALAVLVAVLAHGGAGGSVDLAGAGWVFAALAGPAWWLAGRERGWAVLAVAQLAGQQVAHTALTGPDPSHVGGLLPTDLMLHAHLAAAALCALWLRWGERRAWAAVRAVVRVVLLAVAGLRVPIAPAPLRAASEVPVRPVVLLRHAVALRGPPLAA</sequence>
<comment type="caution">
    <text evidence="2">The sequence shown here is derived from an EMBL/GenBank/DDBJ whole genome shotgun (WGS) entry which is preliminary data.</text>
</comment>
<dbReference type="RefSeq" id="WP_218616172.1">
    <property type="nucleotide sequence ID" value="NZ_JADQDK010000001.1"/>
</dbReference>
<evidence type="ECO:0000313" key="2">
    <source>
        <dbReference type="EMBL" id="MBW0135945.1"/>
    </source>
</evidence>
<evidence type="ECO:0000256" key="1">
    <source>
        <dbReference type="SAM" id="Phobius"/>
    </source>
</evidence>
<evidence type="ECO:0000313" key="3">
    <source>
        <dbReference type="Proteomes" id="UP000694287"/>
    </source>
</evidence>